<dbReference type="Proteomes" id="UP000593966">
    <property type="component" value="Chromosome"/>
</dbReference>
<feature type="domain" description="RecC C-terminal" evidence="11">
    <location>
        <begin position="939"/>
        <end position="1159"/>
    </location>
</feature>
<dbReference type="PIRSF" id="PIRSF000980">
    <property type="entry name" value="RecC"/>
    <property type="match status" value="1"/>
</dbReference>
<dbReference type="GO" id="GO:0003677">
    <property type="term" value="F:DNA binding"/>
    <property type="evidence" value="ECO:0007669"/>
    <property type="project" value="UniProtKB-UniRule"/>
</dbReference>
<keyword evidence="8 10" id="KW-0238">DNA-binding</keyword>
<protein>
    <recommendedName>
        <fullName evidence="10">RecBCD enzyme subunit RecC</fullName>
    </recommendedName>
    <alternativeName>
        <fullName evidence="10">Exonuclease V subunit RecC</fullName>
        <shortName evidence="10">ExoV subunit RecC</shortName>
    </alternativeName>
    <alternativeName>
        <fullName evidence="10">Helicase/nuclease RecBCD subunit RecC</fullName>
    </alternativeName>
</protein>
<evidence type="ECO:0000256" key="10">
    <source>
        <dbReference type="HAMAP-Rule" id="MF_01486"/>
    </source>
</evidence>
<evidence type="ECO:0000313" key="12">
    <source>
        <dbReference type="EMBL" id="QOW44798.1"/>
    </source>
</evidence>
<keyword evidence="2 10" id="KW-0547">Nucleotide-binding</keyword>
<dbReference type="Gene3D" id="3.40.50.300">
    <property type="entry name" value="P-loop containing nucleotide triphosphate hydrolases"/>
    <property type="match status" value="2"/>
</dbReference>
<evidence type="ECO:0000256" key="1">
    <source>
        <dbReference type="ARBA" id="ARBA00022722"/>
    </source>
</evidence>
<evidence type="ECO:0000256" key="3">
    <source>
        <dbReference type="ARBA" id="ARBA00022763"/>
    </source>
</evidence>
<keyword evidence="6 10" id="KW-0269">Exonuclease</keyword>
<evidence type="ECO:0000259" key="11">
    <source>
        <dbReference type="Pfam" id="PF17946"/>
    </source>
</evidence>
<dbReference type="GO" id="GO:0009338">
    <property type="term" value="C:exodeoxyribonuclease V complex"/>
    <property type="evidence" value="ECO:0007669"/>
    <property type="project" value="InterPro"/>
</dbReference>
<dbReference type="RefSeq" id="WP_180047119.1">
    <property type="nucleotide sequence ID" value="NZ_CP048659.1"/>
</dbReference>
<evidence type="ECO:0000256" key="6">
    <source>
        <dbReference type="ARBA" id="ARBA00022839"/>
    </source>
</evidence>
<evidence type="ECO:0000256" key="2">
    <source>
        <dbReference type="ARBA" id="ARBA00022741"/>
    </source>
</evidence>
<keyword evidence="1 10" id="KW-0540">Nuclease</keyword>
<comment type="miscellaneous">
    <text evidence="10">In the RecBCD complex, RecB has a slow 3'-5' helicase, an exonuclease activity and loads RecA onto ssDNA, RecD has a fast 5'-3' helicase activity, while RecC stimulates the ATPase and processivity of the RecB helicase and contributes to recognition of the Chi site.</text>
</comment>
<keyword evidence="13" id="KW-1185">Reference proteome</keyword>
<dbReference type="GO" id="GO:0000724">
    <property type="term" value="P:double-strand break repair via homologous recombination"/>
    <property type="evidence" value="ECO:0007669"/>
    <property type="project" value="UniProtKB-UniRule"/>
</dbReference>
<reference evidence="12 13" key="1">
    <citation type="submission" date="2020-02" db="EMBL/GenBank/DDBJ databases">
        <title>Tigecycline-resistant Acinetobacter species from pigs and migratory birds.</title>
        <authorList>
            <person name="Chen C."/>
            <person name="Sun J."/>
            <person name="Liao X.-P."/>
            <person name="Liu Y.-H."/>
        </authorList>
    </citation>
    <scope>NUCLEOTIDE SEQUENCE [LARGE SCALE GENOMIC DNA]</scope>
    <source>
        <strain evidence="12 13">YH12207_T</strain>
    </source>
</reference>
<evidence type="ECO:0000256" key="5">
    <source>
        <dbReference type="ARBA" id="ARBA00022806"/>
    </source>
</evidence>
<name>A0A7S6VTT6_9GAMM</name>
<comment type="similarity">
    <text evidence="10">Belongs to the RecC family.</text>
</comment>
<dbReference type="PANTHER" id="PTHR30591:SF1">
    <property type="entry name" value="RECBCD ENZYME SUBUNIT RECC"/>
    <property type="match status" value="1"/>
</dbReference>
<dbReference type="InterPro" id="IPR027417">
    <property type="entry name" value="P-loop_NTPase"/>
</dbReference>
<dbReference type="Gene3D" id="3.40.50.10930">
    <property type="match status" value="2"/>
</dbReference>
<dbReference type="SUPFAM" id="SSF52980">
    <property type="entry name" value="Restriction endonuclease-like"/>
    <property type="match status" value="1"/>
</dbReference>
<evidence type="ECO:0000256" key="7">
    <source>
        <dbReference type="ARBA" id="ARBA00022840"/>
    </source>
</evidence>
<evidence type="ECO:0000256" key="4">
    <source>
        <dbReference type="ARBA" id="ARBA00022801"/>
    </source>
</evidence>
<keyword evidence="9 10" id="KW-0234">DNA repair</keyword>
<evidence type="ECO:0000313" key="13">
    <source>
        <dbReference type="Proteomes" id="UP000593966"/>
    </source>
</evidence>
<comment type="function">
    <text evidence="10">A helicase/nuclease that prepares dsDNA breaks (DSB) for recombinational DNA repair. Binds to DSBs and unwinds DNA via a highly rapid and processive ATP-dependent bidirectional helicase activity. Unwinds dsDNA until it encounters a Chi (crossover hotspot instigator) sequence from the 3' direction. Cuts ssDNA a few nucleotides 3' to the Chi site. The properties and activities of the enzyme are changed at Chi. The Chi-altered holoenzyme produces a long 3'-ssDNA overhang and facilitates RecA-binding to the ssDNA for homologous DNA recombination and repair. Holoenzyme degrades any linearized DNA that is unable to undergo homologous recombination. In the holoenzyme this subunit recognizes the wild-type Chi sequence, and when added to isolated RecB increases its ATP-dependent helicase processivity.</text>
</comment>
<dbReference type="EMBL" id="CP048659">
    <property type="protein sequence ID" value="QOW44798.1"/>
    <property type="molecule type" value="Genomic_DNA"/>
</dbReference>
<dbReference type="InterPro" id="IPR006697">
    <property type="entry name" value="RecC"/>
</dbReference>
<dbReference type="SUPFAM" id="SSF52540">
    <property type="entry name" value="P-loop containing nucleoside triphosphate hydrolases"/>
    <property type="match status" value="2"/>
</dbReference>
<keyword evidence="3 10" id="KW-0227">DNA damage</keyword>
<evidence type="ECO:0000256" key="8">
    <source>
        <dbReference type="ARBA" id="ARBA00023125"/>
    </source>
</evidence>
<dbReference type="Pfam" id="PF17946">
    <property type="entry name" value="RecC_C"/>
    <property type="match status" value="1"/>
</dbReference>
<evidence type="ECO:0000256" key="9">
    <source>
        <dbReference type="ARBA" id="ARBA00023204"/>
    </source>
</evidence>
<dbReference type="PANTHER" id="PTHR30591">
    <property type="entry name" value="RECBCD ENZYME SUBUNIT RECC"/>
    <property type="match status" value="1"/>
</dbReference>
<dbReference type="HAMAP" id="MF_01486">
    <property type="entry name" value="RecC"/>
    <property type="match status" value="1"/>
</dbReference>
<dbReference type="GO" id="GO:0003678">
    <property type="term" value="F:DNA helicase activity"/>
    <property type="evidence" value="ECO:0007669"/>
    <property type="project" value="UniProtKB-UniRule"/>
</dbReference>
<accession>A0A7S6VTT6</accession>
<comment type="subunit">
    <text evidence="10">Heterotrimer of RecB, RecC and RecD. All subunits contribute to DNA-binding.</text>
</comment>
<gene>
    <name evidence="10" type="primary">recC</name>
    <name evidence="12" type="ORF">G0028_02160</name>
</gene>
<keyword evidence="4 10" id="KW-0378">Hydrolase</keyword>
<sequence length="1262" mass="145520">MAIHVIQSQSIEVLVQGGVKSTHVVSNDPFSVLKPQHFIVPSPAIEEWLSQKMAEQQGMSANTIFHQRIRGFQWFAYQQVLEDKDKVRKANIPRLIMKWRIYQTLKGFIVAEDNTLAEDHPLFGIIQRIYDAAAQLDHGLEKQLKKQSMLYWTAEQVSKLFSNYMQYRGDCQRGCGELCHCPSNWLGQWGRGQELDLEQQFFKTQQQVSAFTLNQAQELEHWQRWLWQHTFHEDFVEMQGIDADFWQVMDDPAKRPQALKKLPDQLIVFTLLDLPPSQLQFLRRLGQYVDVVILHYNPSQEYWADSVDPNWKKQYDLRVKERFIAKYPKATDADIQKFFDEFTLNFNAEIRESRHPLLTRFGKQARDHFSILSNLSSGEEGQWIDAFVDEEPKNLLTKLQSDILYLVEPEPHAYPIAKEDDSIQIHVCHSALRQLEVLKDQLIHWLAQGTADNPHRPSDILVLAPDLKQIEPLVRSIFPHIPNQDSVYLPVKIAGVTQLDAVNAWRAVLGRIQLVQGRFSVEDFADWLSLNATQLRYGLDISNTERMVALLINAGFKRGLDAVHLQRTLSADDTDYRFSFKYALDRLALGVAIPEHTIFSHPQGDTLSYAQVLPSDFELIATLIEIYQDFAARREWMIAHETSTLSQQKIHVESWLKRLMQDIVEFEQCGVEALKSVREIVKKQERMLTLANYYDQRNAPQHDAQDIAVLRNIDLPLPYLLHEIQNVLEGQFDQALPTGQVTFSQIGQIRPLPYKLIVMLNLDSGKFPNRNTHLPFDLMEILKPQLGDRSRLDDDQGAFLDALLLAQENLWLFYNGFDVSDGEVRDPSSVLQELINHIALIAQSPDDMRHDPSDKPSLERADRMIEKEGIEIPEQIQSLYHVHRLQPFDPSGFTSTDQLRYQDQWFAVAQKIQQTTNLSPREAWVNTPYPMVQENITVLDAAQWIQDVTFPARLYLKTLGVENLRAEDIPALNEPLVLDGLAKYQIQHFLQKQNAVHADHADCESNLMADIGLLQDQLPIGKVQYSAWQMSLVEQERLKERLHLYAAEVTATTQRQWRLENNVVMNITVPKQHAGHWISLDAASARGTRRTKVWLEYLLWLSYLNLAGEQAQGLQRIAIFSDATIVNTGLTSAQAKAHLLAWFKAYVYGQAEPLVLPAELLMTKKANSQDLLVMNAEKEVEWTQNEAGQWVLNSIDAVLKEWNKSDAFLTYSLDRTESSKKHRDWQFILQEQDATALLQHACDLFAYDLYQPIYQHQKVAEE</sequence>
<dbReference type="AlphaFoldDB" id="A0A7S6VTT6"/>
<dbReference type="InterPro" id="IPR041500">
    <property type="entry name" value="RecC_C"/>
</dbReference>
<dbReference type="InterPro" id="IPR011335">
    <property type="entry name" value="Restrct_endonuc-II-like"/>
</dbReference>
<dbReference type="GO" id="GO:0008854">
    <property type="term" value="F:exodeoxyribonuclease V activity"/>
    <property type="evidence" value="ECO:0007669"/>
    <property type="project" value="InterPro"/>
</dbReference>
<keyword evidence="5 10" id="KW-0347">Helicase</keyword>
<organism evidence="12 13">
    <name type="scientific">Acinetobacter piscicola</name>
    <dbReference type="NCBI Taxonomy" id="2006115"/>
    <lineage>
        <taxon>Bacteria</taxon>
        <taxon>Pseudomonadati</taxon>
        <taxon>Pseudomonadota</taxon>
        <taxon>Gammaproteobacteria</taxon>
        <taxon>Moraxellales</taxon>
        <taxon>Moraxellaceae</taxon>
        <taxon>Acinetobacter</taxon>
    </lineage>
</organism>
<proteinExistence type="inferred from homology"/>
<dbReference type="GO" id="GO:0005524">
    <property type="term" value="F:ATP binding"/>
    <property type="evidence" value="ECO:0007669"/>
    <property type="project" value="UniProtKB-UniRule"/>
</dbReference>
<keyword evidence="7 10" id="KW-0067">ATP-binding</keyword>
<dbReference type="Pfam" id="PF04257">
    <property type="entry name" value="Exonuc_V_gamma"/>
    <property type="match status" value="1"/>
</dbReference>